<dbReference type="SUPFAM" id="SSF63411">
    <property type="entry name" value="LuxS/MPP-like metallohydrolase"/>
    <property type="match status" value="2"/>
</dbReference>
<feature type="domain" description="Coenzyme PQQ synthesis protein F N-terminal lobe" evidence="8">
    <location>
        <begin position="243"/>
        <end position="389"/>
    </location>
</feature>
<dbReference type="InterPro" id="IPR011844">
    <property type="entry name" value="PQQ_synth_PqqF"/>
</dbReference>
<dbReference type="Proteomes" id="UP000635335">
    <property type="component" value="Unassembled WGS sequence"/>
</dbReference>
<dbReference type="InterPro" id="IPR011249">
    <property type="entry name" value="Metalloenz_LuxS/M16"/>
</dbReference>
<keyword evidence="6" id="KW-0482">Metalloprotease</keyword>
<dbReference type="GO" id="GO:0016787">
    <property type="term" value="F:hydrolase activity"/>
    <property type="evidence" value="ECO:0007669"/>
    <property type="project" value="UniProtKB-KW"/>
</dbReference>
<dbReference type="NCBIfam" id="TIGR02110">
    <property type="entry name" value="PQQ_syn_pqqF"/>
    <property type="match status" value="1"/>
</dbReference>
<evidence type="ECO:0000256" key="5">
    <source>
        <dbReference type="ARBA" id="ARBA00022833"/>
    </source>
</evidence>
<dbReference type="PANTHER" id="PTHR43690">
    <property type="entry name" value="NARDILYSIN"/>
    <property type="match status" value="1"/>
</dbReference>
<feature type="domain" description="Coenzyme PQQ synthesis protein F C-terminal lobe" evidence="9">
    <location>
        <begin position="472"/>
        <end position="576"/>
    </location>
</feature>
<dbReference type="InterPro" id="IPR011765">
    <property type="entry name" value="Pept_M16_N"/>
</dbReference>
<evidence type="ECO:0000256" key="1">
    <source>
        <dbReference type="ARBA" id="ARBA00007261"/>
    </source>
</evidence>
<proteinExistence type="inferred from homology"/>
<keyword evidence="2" id="KW-0645">Protease</keyword>
<feature type="domain" description="Coenzyme PQQ synthesis protein F-like C-terminal lobe" evidence="10">
    <location>
        <begin position="644"/>
        <end position="740"/>
    </location>
</feature>
<accession>A0ABS0M5S6</accession>
<dbReference type="EMBL" id="JADUMB010000011">
    <property type="protein sequence ID" value="MBH1922918.1"/>
    <property type="molecule type" value="Genomic_DNA"/>
</dbReference>
<dbReference type="Pfam" id="PF22454">
    <property type="entry name" value="PQQ_syn_pqqF_N_2"/>
    <property type="match status" value="1"/>
</dbReference>
<gene>
    <name evidence="11" type="primary">pqqF</name>
    <name evidence="11" type="ORF">I5U16_22460</name>
</gene>
<dbReference type="InterPro" id="IPR054733">
    <property type="entry name" value="PqqF_C_3"/>
</dbReference>
<dbReference type="PANTHER" id="PTHR43690:SF18">
    <property type="entry name" value="INSULIN-DEGRADING ENZYME-RELATED"/>
    <property type="match status" value="1"/>
</dbReference>
<reference evidence="11 12" key="1">
    <citation type="submission" date="2020-11" db="EMBL/GenBank/DDBJ databases">
        <title>Enhanced detection system for hospital associated transmission using whole genome sequencing surveillance.</title>
        <authorList>
            <person name="Harrison L.H."/>
            <person name="Van Tyne D."/>
            <person name="Marsh J.W."/>
            <person name="Griffith M.P."/>
            <person name="Snyder D.J."/>
            <person name="Cooper V.S."/>
            <person name="Mustapha M."/>
        </authorList>
    </citation>
    <scope>NUCLEOTIDE SEQUENCE [LARGE SCALE GENOMIC DNA]</scope>
    <source>
        <strain evidence="11 12">SER00227</strain>
    </source>
</reference>
<dbReference type="EC" id="3.4.24.-" evidence="11"/>
<dbReference type="InterPro" id="IPR054740">
    <property type="entry name" value="PqqF_N_2"/>
</dbReference>
<keyword evidence="12" id="KW-1185">Reference proteome</keyword>
<name>A0ABS0M5S6_9GAMM</name>
<feature type="domain" description="Peptidase M16 N-terminal" evidence="7">
    <location>
        <begin position="19"/>
        <end position="133"/>
    </location>
</feature>
<dbReference type="Pfam" id="PF22456">
    <property type="entry name" value="PqqF-like_C_4"/>
    <property type="match status" value="1"/>
</dbReference>
<dbReference type="Gene3D" id="3.30.830.10">
    <property type="entry name" value="Metalloenzyme, LuxS/M16 peptidase-like"/>
    <property type="match status" value="2"/>
</dbReference>
<keyword evidence="4 11" id="KW-0378">Hydrolase</keyword>
<dbReference type="Pfam" id="PF00675">
    <property type="entry name" value="Peptidase_M16"/>
    <property type="match status" value="1"/>
</dbReference>
<evidence type="ECO:0000259" key="10">
    <source>
        <dbReference type="Pfam" id="PF22456"/>
    </source>
</evidence>
<sequence length="772" mass="85113">MTLAAASWQLANGLAVKAISIPAAEAAAALVRIEAGSFQAPTIWPGLAHLLEHLLFRDSVNFSAQDGLMGWAPSVGGRLNATTQATQTAFFFEVGADHLAEGWARLSDMLAAPRLTAEAIAQEIEVIDAEYRLLRADVETRCEAAQRQMFSGLDALHRFHIGSRAAFGSDISALQQALRQFHRQYYRAPNMTLWLQGPQSLEQLHALAQRCASRLPPDAVAPRQPSPPLTAVADYTLHLPGAPQLRLVFSLPAPRSRGWLRRLERLLQDEAPGGLLARLRAHAWCDAARLDYSRCDENSALLSFIFTVNQGTAVEAARIESALLAWLQALLSLTPAQLEHFGQLANRDFQRLAPLEQLRARAFGLPPTEPNDDWPRHISALMSAPRRRLAVWPDNGGETREIQGLPLALTPFACAALTPATEPFRFFSSSAALPIPNLPAGQAPLRHLHPEAAQPVLLLRPSQSSAFSEQQAYGLQAALRTGAAELAHREGHLSFTRHQGLWLLQLAGSEGLIGHGLNVVNRALAALPPAILDEAERNLRLAQSEQQNAVAIRRLLAQLPAALCTPAAATPQWHAALIGGDGELRRRLSHLLYDFPYSVTAEPQRPFPPLHRPVTLTESGTEHALLRFYPLQSDAAEGRWALRVLAQLYAPRYFQRLRVERNIGYVVQCAFHRSADVEGLLFALQSPTFTVEQLQQLTDEFLLQMRHELAQLGADELEQAQQALRQSVQRLSAEPLQRAREIALEHREVVAAATSLTLAQLRDWQQRLLSSD</sequence>
<evidence type="ECO:0000313" key="11">
    <source>
        <dbReference type="EMBL" id="MBH1922918.1"/>
    </source>
</evidence>
<keyword evidence="5" id="KW-0862">Zinc</keyword>
<dbReference type="Pfam" id="PF22455">
    <property type="entry name" value="PqqF_C_3"/>
    <property type="match status" value="1"/>
</dbReference>
<protein>
    <submittedName>
        <fullName evidence="11">Pyrroloquinoline quinone biosynthesis protein PqqF</fullName>
        <ecNumber evidence="11">3.4.24.-</ecNumber>
    </submittedName>
</protein>
<evidence type="ECO:0000256" key="4">
    <source>
        <dbReference type="ARBA" id="ARBA00022801"/>
    </source>
</evidence>
<evidence type="ECO:0000256" key="2">
    <source>
        <dbReference type="ARBA" id="ARBA00022670"/>
    </source>
</evidence>
<evidence type="ECO:0000259" key="8">
    <source>
        <dbReference type="Pfam" id="PF22454"/>
    </source>
</evidence>
<comment type="caution">
    <text evidence="11">The sequence shown here is derived from an EMBL/GenBank/DDBJ whole genome shotgun (WGS) entry which is preliminary data.</text>
</comment>
<dbReference type="InterPro" id="IPR050626">
    <property type="entry name" value="Peptidase_M16"/>
</dbReference>
<evidence type="ECO:0000256" key="3">
    <source>
        <dbReference type="ARBA" id="ARBA00022723"/>
    </source>
</evidence>
<dbReference type="RefSeq" id="WP_197668343.1">
    <property type="nucleotide sequence ID" value="NZ_JADUMB010000011.1"/>
</dbReference>
<evidence type="ECO:0000259" key="7">
    <source>
        <dbReference type="Pfam" id="PF00675"/>
    </source>
</evidence>
<dbReference type="InterPro" id="IPR054734">
    <property type="entry name" value="PqqF-like_C_4"/>
</dbReference>
<keyword evidence="3" id="KW-0479">Metal-binding</keyword>
<evidence type="ECO:0000256" key="6">
    <source>
        <dbReference type="ARBA" id="ARBA00023049"/>
    </source>
</evidence>
<evidence type="ECO:0000313" key="12">
    <source>
        <dbReference type="Proteomes" id="UP000635335"/>
    </source>
</evidence>
<organism evidence="11 12">
    <name type="scientific">Serratia surfactantfaciens</name>
    <dbReference type="NCBI Taxonomy" id="2741499"/>
    <lineage>
        <taxon>Bacteria</taxon>
        <taxon>Pseudomonadati</taxon>
        <taxon>Pseudomonadota</taxon>
        <taxon>Gammaproteobacteria</taxon>
        <taxon>Enterobacterales</taxon>
        <taxon>Yersiniaceae</taxon>
        <taxon>Serratia</taxon>
    </lineage>
</organism>
<comment type="similarity">
    <text evidence="1">Belongs to the peptidase M16 family.</text>
</comment>
<evidence type="ECO:0000259" key="9">
    <source>
        <dbReference type="Pfam" id="PF22455"/>
    </source>
</evidence>